<evidence type="ECO:0000313" key="2">
    <source>
        <dbReference type="EMBL" id="KAB7523977.1"/>
    </source>
</evidence>
<reference evidence="2 3" key="1">
    <citation type="submission" date="2019-10" db="EMBL/GenBank/DDBJ databases">
        <title>Muricauda olearia CL-SS4 JCM15563 genome.</title>
        <authorList>
            <person name="Liu L."/>
        </authorList>
    </citation>
    <scope>NUCLEOTIDE SEQUENCE [LARGE SCALE GENOMIC DNA]</scope>
    <source>
        <strain evidence="2 3">CL-SS4</strain>
    </source>
</reference>
<dbReference type="Proteomes" id="UP000429785">
    <property type="component" value="Unassembled WGS sequence"/>
</dbReference>
<evidence type="ECO:0000313" key="3">
    <source>
        <dbReference type="Proteomes" id="UP000429785"/>
    </source>
</evidence>
<name>A0A6I1DVQ0_9FLAO</name>
<keyword evidence="1" id="KW-0472">Membrane</keyword>
<organism evidence="2 3">
    <name type="scientific">Flagellimonas olearia</name>
    <dbReference type="NCBI Taxonomy" id="552546"/>
    <lineage>
        <taxon>Bacteria</taxon>
        <taxon>Pseudomonadati</taxon>
        <taxon>Bacteroidota</taxon>
        <taxon>Flavobacteriia</taxon>
        <taxon>Flavobacteriales</taxon>
        <taxon>Flavobacteriaceae</taxon>
        <taxon>Flagellimonas</taxon>
    </lineage>
</organism>
<dbReference type="OrthoDB" id="5323799at2"/>
<gene>
    <name evidence="2" type="ORF">F8C76_17950</name>
</gene>
<accession>A0A6I1DVQ0</accession>
<dbReference type="AlphaFoldDB" id="A0A6I1DVQ0"/>
<evidence type="ECO:0000256" key="1">
    <source>
        <dbReference type="SAM" id="Phobius"/>
    </source>
</evidence>
<comment type="caution">
    <text evidence="2">The sequence shown here is derived from an EMBL/GenBank/DDBJ whole genome shotgun (WGS) entry which is preliminary data.</text>
</comment>
<sequence length="135" mass="15266">MKEKNFWPLGIMSVLVLGLGLVVFLVVFALKNSPKNDLVYFKGHNEVDLNFNAMLKTYENFKSNYRFLVGLNPLTEGSKTPILPYFSKGTHGDKKLQENLLKNALILEKSNTLHAQLQPLKPALDSPNIQVYLAF</sequence>
<protein>
    <submittedName>
        <fullName evidence="2">Uncharacterized protein</fullName>
    </submittedName>
</protein>
<proteinExistence type="predicted"/>
<feature type="non-terminal residue" evidence="2">
    <location>
        <position position="135"/>
    </location>
</feature>
<dbReference type="EMBL" id="WELG01000072">
    <property type="protein sequence ID" value="KAB7523977.1"/>
    <property type="molecule type" value="Genomic_DNA"/>
</dbReference>
<keyword evidence="1" id="KW-0812">Transmembrane</keyword>
<keyword evidence="1" id="KW-1133">Transmembrane helix</keyword>
<feature type="transmembrane region" description="Helical" evidence="1">
    <location>
        <begin position="6"/>
        <end position="30"/>
    </location>
</feature>